<dbReference type="InterPro" id="IPR003593">
    <property type="entry name" value="AAA+_ATPase"/>
</dbReference>
<feature type="domain" description="AAA+ ATPase" evidence="6">
    <location>
        <begin position="653"/>
        <end position="790"/>
    </location>
</feature>
<dbReference type="GO" id="GO:1990275">
    <property type="term" value="F:preribosome binding"/>
    <property type="evidence" value="ECO:0007669"/>
    <property type="project" value="TreeGrafter"/>
</dbReference>
<dbReference type="InterPro" id="IPR050168">
    <property type="entry name" value="AAA_ATPase_domain"/>
</dbReference>
<dbReference type="Pfam" id="PF17862">
    <property type="entry name" value="AAA_lid_3"/>
    <property type="match status" value="2"/>
</dbReference>
<dbReference type="InterPro" id="IPR031996">
    <property type="entry name" value="NVL2_nucleolin-bd"/>
</dbReference>
<evidence type="ECO:0000256" key="2">
    <source>
        <dbReference type="ARBA" id="ARBA00022737"/>
    </source>
</evidence>
<dbReference type="FunFam" id="3.40.50.300:FF:000365">
    <property type="entry name" value="Ribosome biogenesis ATPase RIX7"/>
    <property type="match status" value="1"/>
</dbReference>
<dbReference type="InParanoid" id="Q00T93"/>
<comment type="caution">
    <text evidence="7">The sequence shown here is derived from an EMBL/GenBank/DDBJ whole genome shotgun (WGS) entry which is preliminary data.</text>
</comment>
<evidence type="ECO:0000259" key="6">
    <source>
        <dbReference type="SMART" id="SM00382"/>
    </source>
</evidence>
<reference evidence="8" key="1">
    <citation type="journal article" date="2006" name="Proc. Natl. Acad. Sci. U.S.A.">
        <title>Genome analysis of the smallest free-living eukaryote Ostreococcus tauri unveils many unique features.</title>
        <authorList>
            <person name="Derelle E."/>
            <person name="Ferraz C."/>
            <person name="Rombauts S."/>
            <person name="Rouze P."/>
            <person name="Worden A.Z."/>
            <person name="Robbens S."/>
            <person name="Partensky F."/>
            <person name="Degroeve S."/>
            <person name="Echeynie S."/>
            <person name="Cooke R."/>
            <person name="Saeys Y."/>
            <person name="Wuyts J."/>
            <person name="Jabbari K."/>
            <person name="Bowler C."/>
            <person name="Panaud O."/>
            <person name="Piegu B."/>
            <person name="Ball S.G."/>
            <person name="Ral J.-P."/>
            <person name="Bouget F.-Y."/>
            <person name="Piganeau G."/>
            <person name="De Baets B."/>
            <person name="Picard A."/>
            <person name="Delseny M."/>
            <person name="Demaille J."/>
            <person name="Van de Peer Y."/>
            <person name="Moreau H."/>
        </authorList>
    </citation>
    <scope>NUCLEOTIDE SEQUENCE [LARGE SCALE GENOMIC DNA]</scope>
    <source>
        <strain evidence="8">OTTH 0595 / CCAP 157/2 / RCC745</strain>
    </source>
</reference>
<organism evidence="7 8">
    <name type="scientific">Ostreococcus tauri</name>
    <name type="common">Marine green alga</name>
    <dbReference type="NCBI Taxonomy" id="70448"/>
    <lineage>
        <taxon>Eukaryota</taxon>
        <taxon>Viridiplantae</taxon>
        <taxon>Chlorophyta</taxon>
        <taxon>Mamiellophyceae</taxon>
        <taxon>Mamiellales</taxon>
        <taxon>Bathycoccaceae</taxon>
        <taxon>Ostreococcus</taxon>
    </lineage>
</organism>
<dbReference type="GO" id="GO:0005524">
    <property type="term" value="F:ATP binding"/>
    <property type="evidence" value="ECO:0007669"/>
    <property type="project" value="UniProtKB-KW"/>
</dbReference>
<dbReference type="FunFam" id="1.10.8.60:FF:000185">
    <property type="entry name" value="CBN-MAC-1 protein"/>
    <property type="match status" value="1"/>
</dbReference>
<dbReference type="InterPro" id="IPR038100">
    <property type="entry name" value="NLV2_N_sf"/>
</dbReference>
<keyword evidence="7" id="KW-0378">Hydrolase</keyword>
<keyword evidence="2" id="KW-0677">Repeat</keyword>
<dbReference type="SUPFAM" id="SSF52540">
    <property type="entry name" value="P-loop containing nucleoside triphosphate hydrolases"/>
    <property type="match status" value="2"/>
</dbReference>
<proteinExistence type="inferred from homology"/>
<dbReference type="Pfam" id="PF16725">
    <property type="entry name" value="Nucleolin_bd"/>
    <property type="match status" value="1"/>
</dbReference>
<name>Q00T93_OSTTA</name>
<dbReference type="Proteomes" id="UP000009170">
    <property type="component" value="Unassembled WGS sequence"/>
</dbReference>
<feature type="compositionally biased region" description="Acidic residues" evidence="5">
    <location>
        <begin position="109"/>
        <end position="136"/>
    </location>
</feature>
<dbReference type="RefSeq" id="XP_003083956.1">
    <property type="nucleotide sequence ID" value="XM_003083908.1"/>
</dbReference>
<dbReference type="GO" id="GO:0042254">
    <property type="term" value="P:ribosome biogenesis"/>
    <property type="evidence" value="ECO:0007669"/>
    <property type="project" value="TreeGrafter"/>
</dbReference>
<dbReference type="SMART" id="SM00382">
    <property type="entry name" value="AAA"/>
    <property type="match status" value="2"/>
</dbReference>
<feature type="compositionally biased region" description="Basic and acidic residues" evidence="5">
    <location>
        <begin position="240"/>
        <end position="254"/>
    </location>
</feature>
<dbReference type="Gene3D" id="1.10.10.2010">
    <property type="match status" value="1"/>
</dbReference>
<feature type="compositionally biased region" description="Basic and acidic residues" evidence="5">
    <location>
        <begin position="88"/>
        <end position="108"/>
    </location>
</feature>
<feature type="region of interest" description="Disordered" evidence="5">
    <location>
        <begin position="88"/>
        <end position="178"/>
    </location>
</feature>
<protein>
    <submittedName>
        <fullName evidence="7">P-loop containing nucleoside triphosphate hydrolase</fullName>
    </submittedName>
</protein>
<keyword evidence="3" id="KW-0547">Nucleotide-binding</keyword>
<evidence type="ECO:0000313" key="8">
    <source>
        <dbReference type="Proteomes" id="UP000009170"/>
    </source>
</evidence>
<dbReference type="EMBL" id="CAID01000017">
    <property type="protein sequence ID" value="CAL57923.1"/>
    <property type="molecule type" value="Genomic_DNA"/>
</dbReference>
<dbReference type="FunCoup" id="Q00T93">
    <property type="interactions" value="1586"/>
</dbReference>
<accession>Q00T93</accession>
<feature type="compositionally biased region" description="Basic and acidic residues" evidence="5">
    <location>
        <begin position="199"/>
        <end position="232"/>
    </location>
</feature>
<feature type="compositionally biased region" description="Basic residues" evidence="5">
    <location>
        <begin position="255"/>
        <end position="268"/>
    </location>
</feature>
<dbReference type="OMA" id="DACITID"/>
<sequence length="930" mass="100600">MPNAKPARLRGGVPHARAMIRGDPLLIPRVEAFVRTVEDANDSPAAAERALRNVDAVVEHLRSTYAAYARVKVNVFRKTVERACDAARERAAERRIRDDGAKARMKTNDDDDAEDDDDDDDESARDGDGSSDDESIDVASSSEDGSGSGSESDDGSDSDAAADAAEARRGDDGAGPATIGAFAAPEVVAAAAQRALKLEREEAEGKKGKGKREEESAHERAVRIMAEAKARGDVVSASDRGMKIERKAKSEDKKRGKKGKGHRRKRQGKTGSDSESLDEDEFGRTAAVKAFAQATSPRPVRLSDLGGIEDSLHAIKELILCPLMHPELYAWLGVDPPRGVLLHGPPGCGKTTLAHAIAQEARVPFFSIAATEIVSGMSGESEAKIRELFLTARANAPSLIFIDEIDAIVPKRESAQREMERRIVAQLLASMDELQSNIDATDEVDRIARCRRHVCVIGATNRPDGMDAALRRAGRFDREIMLGIPDEAARERILRVQATKLRLSGDLDLREIAKKTPGYVGADLSALAKEAAASAVTRIFRKLEDKEEGKDEAMTDISTGPTVGGDARLATGRLADPRPLTEDELGDLAITMDDFSLALTRVQPSAQREGFTTTPNVTWDDVGSLTEVREELKFSIAEPIAHPERFQAMGLNISTGVLLYGPPGCGKTLVAKATANEAMANFISIKGPELLNKYVGESERAVRTLFQRARSASPCVLFFDEMDSLAPRRGSGGDNTSAERVVNQLLTEMDGLEARNATFLIAATNRPDMIDPAMLRPGRLDKLLYVPLPPPDGRAAILKTLTRKTPIANDVNIDAIALSHSCEGFSGADLASLVREACVAALKMMTIDATPRVTAAHFEEAFTKVQPSVSKADHARYDELRRKLRRERGTINKAHSSASIEDLAGPPKKSLRDPDEDDEPELATNKRARG</sequence>
<evidence type="ECO:0000256" key="1">
    <source>
        <dbReference type="ARBA" id="ARBA00006914"/>
    </source>
</evidence>
<dbReference type="InterPro" id="IPR041569">
    <property type="entry name" value="AAA_lid_3"/>
</dbReference>
<dbReference type="AlphaFoldDB" id="Q00T93"/>
<evidence type="ECO:0000256" key="4">
    <source>
        <dbReference type="ARBA" id="ARBA00022840"/>
    </source>
</evidence>
<dbReference type="InterPro" id="IPR003960">
    <property type="entry name" value="ATPase_AAA_CS"/>
</dbReference>
<dbReference type="GO" id="GO:0016887">
    <property type="term" value="F:ATP hydrolysis activity"/>
    <property type="evidence" value="ECO:0007669"/>
    <property type="project" value="InterPro"/>
</dbReference>
<evidence type="ECO:0000256" key="3">
    <source>
        <dbReference type="ARBA" id="ARBA00022741"/>
    </source>
</evidence>
<gene>
    <name evidence="7" type="ORF">OT_ostta17g01820</name>
</gene>
<keyword evidence="8" id="KW-1185">Reference proteome</keyword>
<dbReference type="GO" id="GO:0005634">
    <property type="term" value="C:nucleus"/>
    <property type="evidence" value="ECO:0007669"/>
    <property type="project" value="TreeGrafter"/>
</dbReference>
<dbReference type="InterPro" id="IPR027417">
    <property type="entry name" value="P-loop_NTPase"/>
</dbReference>
<dbReference type="PROSITE" id="PS00674">
    <property type="entry name" value="AAA"/>
    <property type="match status" value="1"/>
</dbReference>
<dbReference type="Gene3D" id="1.10.8.60">
    <property type="match status" value="2"/>
</dbReference>
<keyword evidence="4" id="KW-0067">ATP-binding</keyword>
<dbReference type="GeneID" id="9838089"/>
<evidence type="ECO:0000313" key="7">
    <source>
        <dbReference type="EMBL" id="CAL57923.1"/>
    </source>
</evidence>
<dbReference type="PANTHER" id="PTHR23077:SF171">
    <property type="entry name" value="NUCLEAR VALOSIN-CONTAINING PROTEIN-LIKE"/>
    <property type="match status" value="1"/>
</dbReference>
<feature type="domain" description="AAA+ ATPase" evidence="6">
    <location>
        <begin position="336"/>
        <end position="486"/>
    </location>
</feature>
<comment type="similarity">
    <text evidence="1">Belongs to the AAA ATPase family.</text>
</comment>
<dbReference type="FunFam" id="3.40.50.300:FF:000018">
    <property type="entry name" value="Cell division control 48"/>
    <property type="match status" value="1"/>
</dbReference>
<dbReference type="OrthoDB" id="27435at2759"/>
<dbReference type="GO" id="GO:0003723">
    <property type="term" value="F:RNA binding"/>
    <property type="evidence" value="ECO:0007669"/>
    <property type="project" value="TreeGrafter"/>
</dbReference>
<dbReference type="Gene3D" id="3.40.50.300">
    <property type="entry name" value="P-loop containing nucleotide triphosphate hydrolases"/>
    <property type="match status" value="2"/>
</dbReference>
<feature type="region of interest" description="Disordered" evidence="5">
    <location>
        <begin position="883"/>
        <end position="930"/>
    </location>
</feature>
<feature type="region of interest" description="Disordered" evidence="5">
    <location>
        <begin position="550"/>
        <end position="569"/>
    </location>
</feature>
<evidence type="ECO:0000256" key="5">
    <source>
        <dbReference type="SAM" id="MobiDB-lite"/>
    </source>
</evidence>
<dbReference type="KEGG" id="ota:OT_ostta17g01820"/>
<dbReference type="PANTHER" id="PTHR23077">
    <property type="entry name" value="AAA-FAMILY ATPASE"/>
    <property type="match status" value="1"/>
</dbReference>
<feature type="region of interest" description="Disordered" evidence="5">
    <location>
        <begin position="199"/>
        <end position="280"/>
    </location>
</feature>
<dbReference type="InterPro" id="IPR003959">
    <property type="entry name" value="ATPase_AAA_core"/>
</dbReference>
<dbReference type="STRING" id="70448.Q00T93"/>
<dbReference type="Pfam" id="PF00004">
    <property type="entry name" value="AAA"/>
    <property type="match status" value="2"/>
</dbReference>
<reference evidence="7 8" key="2">
    <citation type="journal article" date="2014" name="BMC Genomics">
        <title>An improved genome of the model marine alga Ostreococcus tauri unfolds by assessing Illumina de novo assemblies.</title>
        <authorList>
            <person name="Blanc-Mathieu R."/>
            <person name="Verhelst B."/>
            <person name="Derelle E."/>
            <person name="Rombauts S."/>
            <person name="Bouget F.Y."/>
            <person name="Carre I."/>
            <person name="Chateau A."/>
            <person name="Eyre-Walker A."/>
            <person name="Grimsley N."/>
            <person name="Moreau H."/>
            <person name="Piegu B."/>
            <person name="Rivals E."/>
            <person name="Schackwitz W."/>
            <person name="Van de Peer Y."/>
            <person name="Piganeau G."/>
        </authorList>
    </citation>
    <scope>NUCLEOTIDE SEQUENCE [LARGE SCALE GENOMIC DNA]</scope>
    <source>
        <strain evidence="8">OTTH 0595 / CCAP 157/2 / RCC745</strain>
    </source>
</reference>